<gene>
    <name evidence="3" type="ORF">DASC09_028970</name>
</gene>
<feature type="coiled-coil region" evidence="1">
    <location>
        <begin position="640"/>
        <end position="667"/>
    </location>
</feature>
<keyword evidence="4" id="KW-1185">Reference proteome</keyword>
<dbReference type="EMBL" id="BTFZ01000010">
    <property type="protein sequence ID" value="GMM35572.1"/>
    <property type="molecule type" value="Genomic_DNA"/>
</dbReference>
<dbReference type="GeneID" id="90073551"/>
<evidence type="ECO:0000256" key="1">
    <source>
        <dbReference type="SAM" id="Coils"/>
    </source>
</evidence>
<dbReference type="AlphaFoldDB" id="A0AAV5QLZ4"/>
<evidence type="ECO:0000313" key="3">
    <source>
        <dbReference type="EMBL" id="GMM35572.1"/>
    </source>
</evidence>
<reference evidence="3 4" key="1">
    <citation type="journal article" date="2023" name="Elife">
        <title>Identification of key yeast species and microbe-microbe interactions impacting larval growth of Drosophila in the wild.</title>
        <authorList>
            <person name="Mure A."/>
            <person name="Sugiura Y."/>
            <person name="Maeda R."/>
            <person name="Honda K."/>
            <person name="Sakurai N."/>
            <person name="Takahashi Y."/>
            <person name="Watada M."/>
            <person name="Katoh T."/>
            <person name="Gotoh A."/>
            <person name="Gotoh Y."/>
            <person name="Taniguchi I."/>
            <person name="Nakamura K."/>
            <person name="Hayashi T."/>
            <person name="Katayama T."/>
            <person name="Uemura T."/>
            <person name="Hattori Y."/>
        </authorList>
    </citation>
    <scope>NUCLEOTIDE SEQUENCE [LARGE SCALE GENOMIC DNA]</scope>
    <source>
        <strain evidence="3 4">SC-9</strain>
    </source>
</reference>
<comment type="caution">
    <text evidence="3">The sequence shown here is derived from an EMBL/GenBank/DDBJ whole genome shotgun (WGS) entry which is preliminary data.</text>
</comment>
<dbReference type="InterPro" id="IPR021861">
    <property type="entry name" value="THO_THOC1"/>
</dbReference>
<feature type="region of interest" description="Disordered" evidence="2">
    <location>
        <begin position="677"/>
        <end position="706"/>
    </location>
</feature>
<sequence>MENSLNDYGQLTKTCSESLWKALWGIVYSAVPEYHDVSDVNKAELTIVESSVELPLNDNVIADEFLKPYYEAFIGVVPKDDNQRLYIEMAFTAALQRFENAAAATNQQKESSDDDNDRQQRKIDNLKLNFYSVIIDFANYLVNNDNHDAQNDLGFILVSNVIELNTIRFIKKFWCVLETRHANLIKFLSFNNGEYMKKSGTRSLVNTVRNRYIVGLRRPGAELSATLKKLIQRMENPKDSVFEDDSLFLGRVYLYIFSTFAINDDLFSDHKFKFNRDFIRDLKSQRKFGDVHFFRFWQLKNWLSDPIDSEKNAYLLKDQRAIVSEIIDSFDRDSGFRDSYKQGSADELKNFVENGDAKFVDDFYHQELHKEKMDYYSDSPLRFNSVGPLYSFATFRKQKFDDVRFRLETLVQILIITEYMTNLAERYKKERFDEVTKLTNGYNEYIKQLQKQSEENSRIPLIAPVEWTKFKGIYSTLPASGRDYDYYLGIRKAIKEFFNDHCESLGFTVGTCSTQNDAHWFFWKLHQFSIFNITPDFEVFKKSIEDVKLSLSKSNTFENSFGIKFGNRNLTKIFSSRPQLSTASSNLETNESLKQKSSQGDISAEYHSLGVWKNSRLNRQKRTWLAMEVPEISEEEIMQFKNKLSKNDRLRQQLEEIRQANKSLMETVSKKSKTIYVSVSRDDDDPNTDDPESMTVGENTVEQLDY</sequence>
<feature type="compositionally biased region" description="Acidic residues" evidence="2">
    <location>
        <begin position="682"/>
        <end position="692"/>
    </location>
</feature>
<dbReference type="RefSeq" id="XP_064852572.1">
    <property type="nucleotide sequence ID" value="XM_064996500.1"/>
</dbReference>
<accession>A0AAV5QLZ4</accession>
<protein>
    <submittedName>
        <fullName evidence="3">Uncharacterized protein</fullName>
    </submittedName>
</protein>
<evidence type="ECO:0000256" key="2">
    <source>
        <dbReference type="SAM" id="MobiDB-lite"/>
    </source>
</evidence>
<dbReference type="Proteomes" id="UP001360560">
    <property type="component" value="Unassembled WGS sequence"/>
</dbReference>
<feature type="compositionally biased region" description="Polar residues" evidence="2">
    <location>
        <begin position="696"/>
        <end position="706"/>
    </location>
</feature>
<keyword evidence="1" id="KW-0175">Coiled coil</keyword>
<evidence type="ECO:0000313" key="4">
    <source>
        <dbReference type="Proteomes" id="UP001360560"/>
    </source>
</evidence>
<name>A0AAV5QLZ4_9ASCO</name>
<proteinExistence type="predicted"/>
<organism evidence="3 4">
    <name type="scientific">Saccharomycopsis crataegensis</name>
    <dbReference type="NCBI Taxonomy" id="43959"/>
    <lineage>
        <taxon>Eukaryota</taxon>
        <taxon>Fungi</taxon>
        <taxon>Dikarya</taxon>
        <taxon>Ascomycota</taxon>
        <taxon>Saccharomycotina</taxon>
        <taxon>Saccharomycetes</taxon>
        <taxon>Saccharomycopsidaceae</taxon>
        <taxon>Saccharomycopsis</taxon>
    </lineage>
</organism>
<dbReference type="Pfam" id="PF11957">
    <property type="entry name" value="efThoc1"/>
    <property type="match status" value="1"/>
</dbReference>